<dbReference type="Proteomes" id="UP000229756">
    <property type="component" value="Unassembled WGS sequence"/>
</dbReference>
<protein>
    <submittedName>
        <fullName evidence="2">Uncharacterized protein</fullName>
    </submittedName>
</protein>
<feature type="compositionally biased region" description="Polar residues" evidence="1">
    <location>
        <begin position="9"/>
        <end position="24"/>
    </location>
</feature>
<name>A0A2M8ELA4_UNCKA</name>
<feature type="non-terminal residue" evidence="2">
    <location>
        <position position="1"/>
    </location>
</feature>
<gene>
    <name evidence="2" type="ORF">CO058_03100</name>
</gene>
<evidence type="ECO:0000313" key="2">
    <source>
        <dbReference type="EMBL" id="PJC23516.1"/>
    </source>
</evidence>
<organism evidence="2 3">
    <name type="scientific">candidate division WWE3 bacterium CG_4_9_14_0_2_um_filter_35_11</name>
    <dbReference type="NCBI Taxonomy" id="1975077"/>
    <lineage>
        <taxon>Bacteria</taxon>
        <taxon>Katanobacteria</taxon>
    </lineage>
</organism>
<reference evidence="3" key="1">
    <citation type="submission" date="2017-09" db="EMBL/GenBank/DDBJ databases">
        <title>Depth-based differentiation of microbial function through sediment-hosted aquifers and enrichment of novel symbionts in the deep terrestrial subsurface.</title>
        <authorList>
            <person name="Probst A.J."/>
            <person name="Ladd B."/>
            <person name="Jarett J.K."/>
            <person name="Geller-Mcgrath D.E."/>
            <person name="Sieber C.M.K."/>
            <person name="Emerson J.B."/>
            <person name="Anantharaman K."/>
            <person name="Thomas B.C."/>
            <person name="Malmstrom R."/>
            <person name="Stieglmeier M."/>
            <person name="Klingl A."/>
            <person name="Woyke T."/>
            <person name="Ryan C.M."/>
            <person name="Banfield J.F."/>
        </authorList>
    </citation>
    <scope>NUCLEOTIDE SEQUENCE [LARGE SCALE GENOMIC DNA]</scope>
</reference>
<feature type="region of interest" description="Disordered" evidence="1">
    <location>
        <begin position="1"/>
        <end position="26"/>
    </location>
</feature>
<sequence length="501" mass="53972">NFKVFQDGAENQPTISLSCQSGTPDNGPFRSANDINHIIGGGGYEITMEAGRRLCENGDTILEIENSAGSTSQNRYFVDFSYTPGNSSDGSGISFGAQTSSLESEIPLGDREVLVFSGEGKDGARIGLKFKFDNVVPFGNNAELITGTVSIQLPGASEPITSPLKYNPDTNTLSTQSDSFVFDNTTESLQTALVNFFLEGFSPIQGRVSVMTPITTSQSDPRFDLVFLGPSDFSTDGNPDLQKALINSVKLWNKAENQAQKPLIMVGQYGNSEGIDSVNLSKNKEAQEIDSIVNALEGMGIHDISILFLSHGEDGGANTGALLSIGGNAEFYSRDDLADLVNRHPRMRFTVYSMICKGSGLIPPDIPENLRMLSQTSGPTGLNTPLKPSYELPGGISGFYDYHTQKLTAKEALDSMQNDTNYYTLMGLGALRYENSPRLFGKVDLGKKQNQDPINPGVYRINLPIVNNAGLGRNQGIRTLYMPAVLAGKATANPRLSNGGR</sequence>
<dbReference type="EMBL" id="PFSJ01000023">
    <property type="protein sequence ID" value="PJC23516.1"/>
    <property type="molecule type" value="Genomic_DNA"/>
</dbReference>
<proteinExistence type="predicted"/>
<dbReference type="AlphaFoldDB" id="A0A2M8ELA4"/>
<comment type="caution">
    <text evidence="2">The sequence shown here is derived from an EMBL/GenBank/DDBJ whole genome shotgun (WGS) entry which is preliminary data.</text>
</comment>
<accession>A0A2M8ELA4</accession>
<evidence type="ECO:0000313" key="3">
    <source>
        <dbReference type="Proteomes" id="UP000229756"/>
    </source>
</evidence>
<evidence type="ECO:0000256" key="1">
    <source>
        <dbReference type="SAM" id="MobiDB-lite"/>
    </source>
</evidence>